<sequence>NDWNRGLIHAAMYGDITLVKYFVSRGADVWIWATEWATKGRCDNPMKSDEYHHLINFLLSKGTKI</sequence>
<gene>
    <name evidence="1" type="ORF">S03H2_15153</name>
</gene>
<protein>
    <recommendedName>
        <fullName evidence="2">Ankyrin repeat protein</fullName>
    </recommendedName>
</protein>
<organism evidence="1">
    <name type="scientific">marine sediment metagenome</name>
    <dbReference type="NCBI Taxonomy" id="412755"/>
    <lineage>
        <taxon>unclassified sequences</taxon>
        <taxon>metagenomes</taxon>
        <taxon>ecological metagenomes</taxon>
    </lineage>
</organism>
<dbReference type="EMBL" id="BARU01007692">
    <property type="protein sequence ID" value="GAH46927.1"/>
    <property type="molecule type" value="Genomic_DNA"/>
</dbReference>
<name>X1FPL9_9ZZZZ</name>
<dbReference type="AlphaFoldDB" id="X1FPL9"/>
<reference evidence="1" key="1">
    <citation type="journal article" date="2014" name="Front. Microbiol.">
        <title>High frequency of phylogenetically diverse reductive dehalogenase-homologous genes in deep subseafloor sedimentary metagenomes.</title>
        <authorList>
            <person name="Kawai M."/>
            <person name="Futagami T."/>
            <person name="Toyoda A."/>
            <person name="Takaki Y."/>
            <person name="Nishi S."/>
            <person name="Hori S."/>
            <person name="Arai W."/>
            <person name="Tsubouchi T."/>
            <person name="Morono Y."/>
            <person name="Uchiyama I."/>
            <person name="Ito T."/>
            <person name="Fujiyama A."/>
            <person name="Inagaki F."/>
            <person name="Takami H."/>
        </authorList>
    </citation>
    <scope>NUCLEOTIDE SEQUENCE</scope>
    <source>
        <strain evidence="1">Expedition CK06-06</strain>
    </source>
</reference>
<proteinExistence type="predicted"/>
<feature type="non-terminal residue" evidence="1">
    <location>
        <position position="1"/>
    </location>
</feature>
<evidence type="ECO:0008006" key="2">
    <source>
        <dbReference type="Google" id="ProtNLM"/>
    </source>
</evidence>
<evidence type="ECO:0000313" key="1">
    <source>
        <dbReference type="EMBL" id="GAH46927.1"/>
    </source>
</evidence>
<comment type="caution">
    <text evidence="1">The sequence shown here is derived from an EMBL/GenBank/DDBJ whole genome shotgun (WGS) entry which is preliminary data.</text>
</comment>
<accession>X1FPL9</accession>